<protein>
    <submittedName>
        <fullName evidence="6">Quinohemoprotein amine dehydrogenase</fullName>
    </submittedName>
</protein>
<feature type="domain" description="Quinohemoprotein amine dehydrogenase alpha subunit" evidence="4">
    <location>
        <begin position="400"/>
        <end position="529"/>
    </location>
</feature>
<evidence type="ECO:0000259" key="2">
    <source>
        <dbReference type="Pfam" id="PF09098"/>
    </source>
</evidence>
<dbReference type="SUPFAM" id="SSF81296">
    <property type="entry name" value="E set domains"/>
    <property type="match status" value="2"/>
</dbReference>
<keyword evidence="7" id="KW-1185">Reference proteome</keyword>
<feature type="domain" description="Quinohemoprotein amine dehydrogenase alpha subunit" evidence="3">
    <location>
        <begin position="318"/>
        <end position="394"/>
    </location>
</feature>
<dbReference type="NCBIfam" id="TIGR03908">
    <property type="entry name" value="QH_alpha"/>
    <property type="match status" value="1"/>
</dbReference>
<dbReference type="SUPFAM" id="SSF69298">
    <property type="entry name" value="Quinohemoprotein amine dehydrogenase A chain, domain 3"/>
    <property type="match status" value="1"/>
</dbReference>
<dbReference type="AlphaFoldDB" id="A0A1H4EJ24"/>
<dbReference type="InterPro" id="IPR013783">
    <property type="entry name" value="Ig-like_fold"/>
</dbReference>
<feature type="domain" description="Quinohemoprotein amine dehydrogenase alpha subunit haem binding" evidence="2">
    <location>
        <begin position="32"/>
        <end position="200"/>
    </location>
</feature>
<dbReference type="Pfam" id="PF09099">
    <property type="entry name" value="Qn_am_d_aIII"/>
    <property type="match status" value="1"/>
</dbReference>
<dbReference type="SUPFAM" id="SSF46626">
    <property type="entry name" value="Cytochrome c"/>
    <property type="match status" value="2"/>
</dbReference>
<dbReference type="InterPro" id="IPR014756">
    <property type="entry name" value="Ig_E-set"/>
</dbReference>
<dbReference type="Gene3D" id="2.60.40.10">
    <property type="entry name" value="Immunoglobulins"/>
    <property type="match status" value="2"/>
</dbReference>
<dbReference type="GO" id="GO:0009055">
    <property type="term" value="F:electron transfer activity"/>
    <property type="evidence" value="ECO:0007669"/>
    <property type="project" value="InterPro"/>
</dbReference>
<dbReference type="STRING" id="1122198.SAMN02745729_108114"/>
<dbReference type="InterPro" id="IPR015182">
    <property type="entry name" value="QH-AmDH_asu_heme-bd_dom"/>
</dbReference>
<keyword evidence="1" id="KW-0732">Signal</keyword>
<dbReference type="EMBL" id="FNRJ01000008">
    <property type="protein sequence ID" value="SEA84849.1"/>
    <property type="molecule type" value="Genomic_DNA"/>
</dbReference>
<dbReference type="InterPro" id="IPR015183">
    <property type="entry name" value="QH-AmDH_asu_dom_III"/>
</dbReference>
<evidence type="ECO:0000259" key="5">
    <source>
        <dbReference type="Pfam" id="PF14930"/>
    </source>
</evidence>
<evidence type="ECO:0000313" key="7">
    <source>
        <dbReference type="Proteomes" id="UP000242469"/>
    </source>
</evidence>
<dbReference type="Pfam" id="PF14930">
    <property type="entry name" value="Qn_am_d_aII"/>
    <property type="match status" value="1"/>
</dbReference>
<organism evidence="6 7">
    <name type="scientific">Marinobacterium iners DSM 11526</name>
    <dbReference type="NCBI Taxonomy" id="1122198"/>
    <lineage>
        <taxon>Bacteria</taxon>
        <taxon>Pseudomonadati</taxon>
        <taxon>Pseudomonadota</taxon>
        <taxon>Gammaproteobacteria</taxon>
        <taxon>Oceanospirillales</taxon>
        <taxon>Oceanospirillaceae</taxon>
        <taxon>Marinobacterium</taxon>
    </lineage>
</organism>
<sequence>MALSNNNSKRAVLGTGALALAGLVSMPLQAADAEQIIRDRCLACHTESGDSAAPTFSRISEQRKTPEGWQMTLNRMIHLRDLEISAEEKRVLIKYLSDKQGLAPSEAAPYRYLLEQDTNLVEAGADQHLVETCARCHSEARSGLQRRAKDEWKMLVDFHMAQFPGIELHAGSRDRPWYQIATTQTVDTLFEKYPLVTEEWNNWKKADKADVMGRWRVTGYIPEKGEFDAWMSTAKTGDGRYDLTLEGHYADGTVLSGTGKATVYTGYEWRASVTIDDVKMRQVMALDANGQMEGRMFLATEREIGGALNAVKDQGMGQLVAVQPSYLRSGESAELTLIGAGLKGDIDLGEGVTVEKIVARGDDRITLVAKATGAEGPRTIKVGKAINNAALNVYSTLARVDVTPANAVTRIGGAGSEMEKVRATYRAVGYSAGADGKPGTDDDLRLGYMPASWSILPADEVAEHDKDHLYAGQINAAGIFVPGDAGPNPERKMSANNVGRLKVVATVNDGASKVDGEGSMLVAVPDFVRRVLD</sequence>
<feature type="signal peptide" evidence="1">
    <location>
        <begin position="1"/>
        <end position="30"/>
    </location>
</feature>
<dbReference type="InterPro" id="IPR015184">
    <property type="entry name" value="QH-AmDH_asu_dom_IV"/>
</dbReference>
<feature type="domain" description="Quinohemoprotein amine dehydrogenase alpha subunit" evidence="5">
    <location>
        <begin position="210"/>
        <end position="312"/>
    </location>
</feature>
<dbReference type="Proteomes" id="UP000242469">
    <property type="component" value="Unassembled WGS sequence"/>
</dbReference>
<proteinExistence type="predicted"/>
<evidence type="ECO:0000259" key="3">
    <source>
        <dbReference type="Pfam" id="PF09099"/>
    </source>
</evidence>
<evidence type="ECO:0000259" key="4">
    <source>
        <dbReference type="Pfam" id="PF09100"/>
    </source>
</evidence>
<accession>A0A1H4EJ24</accession>
<dbReference type="Pfam" id="PF09098">
    <property type="entry name" value="Dehyd-heme_bind"/>
    <property type="match status" value="1"/>
</dbReference>
<dbReference type="InterPro" id="IPR036909">
    <property type="entry name" value="Cyt_c-like_dom_sf"/>
</dbReference>
<evidence type="ECO:0000256" key="1">
    <source>
        <dbReference type="SAM" id="SignalP"/>
    </source>
</evidence>
<dbReference type="RefSeq" id="WP_091826711.1">
    <property type="nucleotide sequence ID" value="NZ_FNRJ01000008.1"/>
</dbReference>
<dbReference type="InterPro" id="IPR009111">
    <property type="entry name" value="QH-AmDH_asu_dom2"/>
</dbReference>
<reference evidence="7" key="1">
    <citation type="submission" date="2016-10" db="EMBL/GenBank/DDBJ databases">
        <authorList>
            <person name="Varghese N."/>
            <person name="Submissions S."/>
        </authorList>
    </citation>
    <scope>NUCLEOTIDE SEQUENCE [LARGE SCALE GENOMIC DNA]</scope>
    <source>
        <strain evidence="7">DSM 11526</strain>
    </source>
</reference>
<dbReference type="Gene3D" id="2.40.128.120">
    <property type="entry name" value="Quinohemoprotein amine dehydrogenase alpha subunit, domain 2"/>
    <property type="match status" value="1"/>
</dbReference>
<dbReference type="Gene3D" id="1.10.760.10">
    <property type="entry name" value="Cytochrome c-like domain"/>
    <property type="match status" value="1"/>
</dbReference>
<gene>
    <name evidence="6" type="ORF">SAMN02745729_108114</name>
</gene>
<dbReference type="GO" id="GO:0020037">
    <property type="term" value="F:heme binding"/>
    <property type="evidence" value="ECO:0007669"/>
    <property type="project" value="InterPro"/>
</dbReference>
<dbReference type="Pfam" id="PF09100">
    <property type="entry name" value="Qn_am_d_aIV"/>
    <property type="match status" value="1"/>
</dbReference>
<dbReference type="InterPro" id="IPR023887">
    <property type="entry name" value="QH-AmDH_asu"/>
</dbReference>
<name>A0A1H4EJ24_9GAMM</name>
<dbReference type="InterPro" id="IPR036718">
    <property type="entry name" value="H-AmDH_asu_dom2_sf"/>
</dbReference>
<evidence type="ECO:0000313" key="6">
    <source>
        <dbReference type="EMBL" id="SEA84849.1"/>
    </source>
</evidence>
<dbReference type="OrthoDB" id="5345472at2"/>
<feature type="chain" id="PRO_5017197911" evidence="1">
    <location>
        <begin position="31"/>
        <end position="533"/>
    </location>
</feature>